<keyword evidence="14" id="KW-1185">Reference proteome</keyword>
<feature type="chain" id="PRO_5012009095" description="Superoxide dismutase [Cu-Zn]" evidence="11">
    <location>
        <begin position="18"/>
        <end position="245"/>
    </location>
</feature>
<evidence type="ECO:0000256" key="4">
    <source>
        <dbReference type="ARBA" id="ARBA00022862"/>
    </source>
</evidence>
<name>A0A1W0WEE0_HYPEX</name>
<dbReference type="PROSITE" id="PS00332">
    <property type="entry name" value="SOD_CU_ZN_2"/>
    <property type="match status" value="1"/>
</dbReference>
<comment type="function">
    <text evidence="9">Destroys radicals which are normally produced within the cells and which are toxic to biological systems.</text>
</comment>
<reference evidence="14" key="1">
    <citation type="submission" date="2017-01" db="EMBL/GenBank/DDBJ databases">
        <title>Comparative genomics of anhydrobiosis in the tardigrade Hypsibius dujardini.</title>
        <authorList>
            <person name="Yoshida Y."/>
            <person name="Koutsovoulos G."/>
            <person name="Laetsch D."/>
            <person name="Stevens L."/>
            <person name="Kumar S."/>
            <person name="Horikawa D."/>
            <person name="Ishino K."/>
            <person name="Komine S."/>
            <person name="Tomita M."/>
            <person name="Blaxter M."/>
            <person name="Arakawa K."/>
        </authorList>
    </citation>
    <scope>NUCLEOTIDE SEQUENCE [LARGE SCALE GENOMIC DNA]</scope>
    <source>
        <strain evidence="14">Z151</strain>
    </source>
</reference>
<evidence type="ECO:0000256" key="9">
    <source>
        <dbReference type="RuleBase" id="RU000393"/>
    </source>
</evidence>
<dbReference type="GO" id="GO:0005507">
    <property type="term" value="F:copper ion binding"/>
    <property type="evidence" value="ECO:0007669"/>
    <property type="project" value="InterPro"/>
</dbReference>
<evidence type="ECO:0000256" key="5">
    <source>
        <dbReference type="ARBA" id="ARBA00023002"/>
    </source>
</evidence>
<keyword evidence="11" id="KW-0732">Signal</keyword>
<accession>A0A1W0WEE0</accession>
<comment type="cofactor">
    <cofactor evidence="9">
        <name>Cu cation</name>
        <dbReference type="ChEBI" id="CHEBI:23378"/>
    </cofactor>
    <text evidence="9">Binds 1 copper ion per subunit.</text>
</comment>
<sequence length="245" mass="25731">MLYAFFCSILLASSTFCNPTWDSETMDDNDYSESGMPVTDPPTTTTTTTTEAPTTTSTIPQPTRASAWFAIPESAFPFPLIPANGPIRAIAVLEGSTTVKGLVVFDQKAPNEPVIISARITGLEPNGERGLHVHSSGDLSKGCETASSHFNPFNLIHGAPGDTFRHAGDLGNVKADSNGNGFFSRPDFILSLSGPFSVLGRSVVIHERADDLGRGETTESRRSGNAGARVACGVIGTTSVAVAPT</sequence>
<dbReference type="PANTHER" id="PTHR10003">
    <property type="entry name" value="SUPEROXIDE DISMUTASE CU-ZN -RELATED"/>
    <property type="match status" value="1"/>
</dbReference>
<evidence type="ECO:0000259" key="12">
    <source>
        <dbReference type="Pfam" id="PF00080"/>
    </source>
</evidence>
<feature type="signal peptide" evidence="11">
    <location>
        <begin position="1"/>
        <end position="17"/>
    </location>
</feature>
<organism evidence="13 14">
    <name type="scientific">Hypsibius exemplaris</name>
    <name type="common">Freshwater tardigrade</name>
    <dbReference type="NCBI Taxonomy" id="2072580"/>
    <lineage>
        <taxon>Eukaryota</taxon>
        <taxon>Metazoa</taxon>
        <taxon>Ecdysozoa</taxon>
        <taxon>Tardigrada</taxon>
        <taxon>Eutardigrada</taxon>
        <taxon>Parachela</taxon>
        <taxon>Hypsibioidea</taxon>
        <taxon>Hypsibiidae</taxon>
        <taxon>Hypsibius</taxon>
    </lineage>
</organism>
<dbReference type="CDD" id="cd00305">
    <property type="entry name" value="Cu-Zn_Superoxide_Dismutase"/>
    <property type="match status" value="1"/>
</dbReference>
<keyword evidence="5 9" id="KW-0560">Oxidoreductase</keyword>
<dbReference type="AlphaFoldDB" id="A0A1W0WEE0"/>
<dbReference type="Pfam" id="PF00080">
    <property type="entry name" value="Sod_Cu"/>
    <property type="match status" value="1"/>
</dbReference>
<dbReference type="InterPro" id="IPR018152">
    <property type="entry name" value="SOD_Cu/Zn_BS"/>
</dbReference>
<keyword evidence="3 9" id="KW-0862">Zinc</keyword>
<dbReference type="EC" id="1.15.1.1" evidence="9"/>
<keyword evidence="6 9" id="KW-0186">Copper</keyword>
<dbReference type="PRINTS" id="PR00068">
    <property type="entry name" value="CUZNDISMTASE"/>
</dbReference>
<dbReference type="Proteomes" id="UP000192578">
    <property type="component" value="Unassembled WGS sequence"/>
</dbReference>
<dbReference type="SMR" id="A0A1W0WEE0"/>
<dbReference type="GO" id="GO:0004784">
    <property type="term" value="F:superoxide dismutase activity"/>
    <property type="evidence" value="ECO:0007669"/>
    <property type="project" value="UniProtKB-EC"/>
</dbReference>
<dbReference type="OrthoDB" id="2015551at2759"/>
<comment type="catalytic activity">
    <reaction evidence="8 9">
        <text>2 superoxide + 2 H(+) = H2O2 + O2</text>
        <dbReference type="Rhea" id="RHEA:20696"/>
        <dbReference type="ChEBI" id="CHEBI:15378"/>
        <dbReference type="ChEBI" id="CHEBI:15379"/>
        <dbReference type="ChEBI" id="CHEBI:16240"/>
        <dbReference type="ChEBI" id="CHEBI:18421"/>
        <dbReference type="EC" id="1.15.1.1"/>
    </reaction>
</comment>
<evidence type="ECO:0000313" key="14">
    <source>
        <dbReference type="Proteomes" id="UP000192578"/>
    </source>
</evidence>
<evidence type="ECO:0000256" key="8">
    <source>
        <dbReference type="ARBA" id="ARBA00049204"/>
    </source>
</evidence>
<dbReference type="InterPro" id="IPR024134">
    <property type="entry name" value="SOD_Cu/Zn_/chaperone"/>
</dbReference>
<evidence type="ECO:0000256" key="10">
    <source>
        <dbReference type="SAM" id="MobiDB-lite"/>
    </source>
</evidence>
<dbReference type="InterPro" id="IPR001424">
    <property type="entry name" value="SOD_Cu_Zn_dom"/>
</dbReference>
<evidence type="ECO:0000256" key="6">
    <source>
        <dbReference type="ARBA" id="ARBA00023008"/>
    </source>
</evidence>
<evidence type="ECO:0000256" key="11">
    <source>
        <dbReference type="SAM" id="SignalP"/>
    </source>
</evidence>
<feature type="domain" description="Superoxide dismutase copper/zinc binding" evidence="12">
    <location>
        <begin position="99"/>
        <end position="235"/>
    </location>
</feature>
<feature type="region of interest" description="Disordered" evidence="10">
    <location>
        <begin position="27"/>
        <end position="60"/>
    </location>
</feature>
<evidence type="ECO:0000256" key="3">
    <source>
        <dbReference type="ARBA" id="ARBA00022833"/>
    </source>
</evidence>
<evidence type="ECO:0000256" key="7">
    <source>
        <dbReference type="ARBA" id="ARBA00023157"/>
    </source>
</evidence>
<evidence type="ECO:0000313" key="13">
    <source>
        <dbReference type="EMBL" id="OQV13576.1"/>
    </source>
</evidence>
<evidence type="ECO:0000256" key="2">
    <source>
        <dbReference type="ARBA" id="ARBA00022723"/>
    </source>
</evidence>
<keyword evidence="2 9" id="KW-0479">Metal-binding</keyword>
<comment type="cofactor">
    <cofactor evidence="9">
        <name>Zn(2+)</name>
        <dbReference type="ChEBI" id="CHEBI:29105"/>
    </cofactor>
    <text evidence="9">Binds 1 zinc ion per subunit.</text>
</comment>
<protein>
    <recommendedName>
        <fullName evidence="9">Superoxide dismutase [Cu-Zn]</fullName>
        <ecNumber evidence="9">1.15.1.1</ecNumber>
    </recommendedName>
</protein>
<keyword evidence="7" id="KW-1015">Disulfide bond</keyword>
<keyword evidence="4" id="KW-0049">Antioxidant</keyword>
<dbReference type="SUPFAM" id="SSF49329">
    <property type="entry name" value="Cu,Zn superoxide dismutase-like"/>
    <property type="match status" value="1"/>
</dbReference>
<comment type="caution">
    <text evidence="13">The sequence shown here is derived from an EMBL/GenBank/DDBJ whole genome shotgun (WGS) entry which is preliminary data.</text>
</comment>
<feature type="compositionally biased region" description="Low complexity" evidence="10">
    <location>
        <begin position="37"/>
        <end position="60"/>
    </location>
</feature>
<evidence type="ECO:0000256" key="1">
    <source>
        <dbReference type="ARBA" id="ARBA00010457"/>
    </source>
</evidence>
<dbReference type="InterPro" id="IPR036423">
    <property type="entry name" value="SOD-like_Cu/Zn_dom_sf"/>
</dbReference>
<dbReference type="FunFam" id="2.60.40.200:FF:000003">
    <property type="entry name" value="Superoxide dismutase [Cu-Zn], chloroplastic"/>
    <property type="match status" value="1"/>
</dbReference>
<dbReference type="Gene3D" id="2.60.40.200">
    <property type="entry name" value="Superoxide dismutase, copper/zinc binding domain"/>
    <property type="match status" value="1"/>
</dbReference>
<proteinExistence type="inferred from homology"/>
<dbReference type="EMBL" id="MTYJ01000121">
    <property type="protein sequence ID" value="OQV13576.1"/>
    <property type="molecule type" value="Genomic_DNA"/>
</dbReference>
<gene>
    <name evidence="13" type="ORF">BV898_12213</name>
</gene>
<comment type="similarity">
    <text evidence="1 9">Belongs to the Cu-Zn superoxide dismutase family.</text>
</comment>